<protein>
    <submittedName>
        <fullName evidence="3">Recombinase</fullName>
    </submittedName>
</protein>
<dbReference type="InterPro" id="IPR038109">
    <property type="entry name" value="DNA_bind_recomb_sf"/>
</dbReference>
<feature type="region of interest" description="Disordered" evidence="1">
    <location>
        <begin position="131"/>
        <end position="153"/>
    </location>
</feature>
<dbReference type="Gene3D" id="3.90.1750.20">
    <property type="entry name" value="Putative Large Serine Recombinase, Chain B, Domain 2"/>
    <property type="match status" value="1"/>
</dbReference>
<dbReference type="InterPro" id="IPR050639">
    <property type="entry name" value="SSR_resolvase"/>
</dbReference>
<dbReference type="KEGG" id="abac:LuPra_03902"/>
<dbReference type="RefSeq" id="WP_110172277.1">
    <property type="nucleotide sequence ID" value="NZ_CP015136.1"/>
</dbReference>
<gene>
    <name evidence="3" type="ORF">LuPra_03902</name>
</gene>
<dbReference type="Proteomes" id="UP000076079">
    <property type="component" value="Chromosome"/>
</dbReference>
<organism evidence="3 4">
    <name type="scientific">Luteitalea pratensis</name>
    <dbReference type="NCBI Taxonomy" id="1855912"/>
    <lineage>
        <taxon>Bacteria</taxon>
        <taxon>Pseudomonadati</taxon>
        <taxon>Acidobacteriota</taxon>
        <taxon>Vicinamibacteria</taxon>
        <taxon>Vicinamibacterales</taxon>
        <taxon>Vicinamibacteraceae</taxon>
        <taxon>Luteitalea</taxon>
    </lineage>
</organism>
<dbReference type="AlphaFoldDB" id="A0A143PR81"/>
<dbReference type="PANTHER" id="PTHR30461">
    <property type="entry name" value="DNA-INVERTASE FROM LAMBDOID PROPHAGE"/>
    <property type="match status" value="1"/>
</dbReference>
<dbReference type="EMBL" id="CP015136">
    <property type="protein sequence ID" value="AMY10663.1"/>
    <property type="molecule type" value="Genomic_DNA"/>
</dbReference>
<reference evidence="3 4" key="1">
    <citation type="journal article" date="2016" name="Genome Announc.">
        <title>First Complete Genome Sequence of a Subdivision 6 Acidobacterium Strain.</title>
        <authorList>
            <person name="Huang S."/>
            <person name="Vieira S."/>
            <person name="Bunk B."/>
            <person name="Riedel T."/>
            <person name="Sproer C."/>
            <person name="Overmann J."/>
        </authorList>
    </citation>
    <scope>NUCLEOTIDE SEQUENCE [LARGE SCALE GENOMIC DNA]</scope>
    <source>
        <strain evidence="4">DSM 100886 HEG_-6_39</strain>
    </source>
</reference>
<accession>A0A143PR81</accession>
<dbReference type="GO" id="GO:0003677">
    <property type="term" value="F:DNA binding"/>
    <property type="evidence" value="ECO:0007669"/>
    <property type="project" value="InterPro"/>
</dbReference>
<feature type="domain" description="Recombinase" evidence="2">
    <location>
        <begin position="37"/>
        <end position="153"/>
    </location>
</feature>
<sequence>MSATAFADELEREKARQRTYDAMQRKARAGHVTGGRVFGYENVEIRLADGSRSHVERRIVEAEAAVVRRIFDLAAEGVGVRRLARLLNDEGAIAPRAQQGRPVAWAPSSVFAVLQRELYRGVVIWNQSRKRDSWGQARRSERDQGEWIRLEAP</sequence>
<proteinExistence type="predicted"/>
<evidence type="ECO:0000259" key="2">
    <source>
        <dbReference type="PROSITE" id="PS51737"/>
    </source>
</evidence>
<keyword evidence="4" id="KW-1185">Reference proteome</keyword>
<dbReference type="PROSITE" id="PS51737">
    <property type="entry name" value="RECOMBINASE_DNA_BIND"/>
    <property type="match status" value="1"/>
</dbReference>
<dbReference type="STRING" id="1855912.LuPra_03902"/>
<reference evidence="4" key="2">
    <citation type="submission" date="2016-04" db="EMBL/GenBank/DDBJ databases">
        <title>First Complete Genome Sequence of a Subdivision 6 Acidobacterium.</title>
        <authorList>
            <person name="Huang S."/>
            <person name="Vieira S."/>
            <person name="Bunk B."/>
            <person name="Riedel T."/>
            <person name="Sproeer C."/>
            <person name="Overmann J."/>
        </authorList>
    </citation>
    <scope>NUCLEOTIDE SEQUENCE [LARGE SCALE GENOMIC DNA]</scope>
    <source>
        <strain evidence="4">DSM 100886 HEG_-6_39</strain>
    </source>
</reference>
<evidence type="ECO:0000313" key="4">
    <source>
        <dbReference type="Proteomes" id="UP000076079"/>
    </source>
</evidence>
<dbReference type="GO" id="GO:0000150">
    <property type="term" value="F:DNA strand exchange activity"/>
    <property type="evidence" value="ECO:0007669"/>
    <property type="project" value="InterPro"/>
</dbReference>
<dbReference type="OrthoDB" id="103136at2"/>
<evidence type="ECO:0000313" key="3">
    <source>
        <dbReference type="EMBL" id="AMY10663.1"/>
    </source>
</evidence>
<dbReference type="Pfam" id="PF07508">
    <property type="entry name" value="Recombinase"/>
    <property type="match status" value="1"/>
</dbReference>
<name>A0A143PR81_LUTPR</name>
<evidence type="ECO:0000256" key="1">
    <source>
        <dbReference type="SAM" id="MobiDB-lite"/>
    </source>
</evidence>
<dbReference type="PANTHER" id="PTHR30461:SF23">
    <property type="entry name" value="DNA RECOMBINASE-RELATED"/>
    <property type="match status" value="1"/>
</dbReference>
<dbReference type="InterPro" id="IPR011109">
    <property type="entry name" value="DNA_bind_recombinase_dom"/>
</dbReference>